<comment type="subcellular location">
    <subcellularLocation>
        <location evidence="1">Cell membrane</location>
        <topology evidence="1">Multi-pass membrane protein</topology>
    </subcellularLocation>
</comment>
<evidence type="ECO:0000256" key="1">
    <source>
        <dbReference type="ARBA" id="ARBA00004651"/>
    </source>
</evidence>
<feature type="transmembrane region" description="Helical" evidence="7">
    <location>
        <begin position="428"/>
        <end position="450"/>
    </location>
</feature>
<dbReference type="PANTHER" id="PTHR45826">
    <property type="entry name" value="POLYAMINE TRANSPORTER PUT1"/>
    <property type="match status" value="1"/>
</dbReference>
<keyword evidence="4 7" id="KW-0812">Transmembrane</keyword>
<dbReference type="EMBL" id="JACHDZ010000001">
    <property type="protein sequence ID" value="MBB5342302.1"/>
    <property type="molecule type" value="Genomic_DNA"/>
</dbReference>
<evidence type="ECO:0000256" key="6">
    <source>
        <dbReference type="ARBA" id="ARBA00023136"/>
    </source>
</evidence>
<evidence type="ECO:0000256" key="4">
    <source>
        <dbReference type="ARBA" id="ARBA00022692"/>
    </source>
</evidence>
<dbReference type="InterPro" id="IPR044566">
    <property type="entry name" value="RMV1-like"/>
</dbReference>
<feature type="transmembrane region" description="Helical" evidence="7">
    <location>
        <begin position="398"/>
        <end position="422"/>
    </location>
</feature>
<gene>
    <name evidence="8" type="ORF">HDF10_000252</name>
</gene>
<evidence type="ECO:0000313" key="9">
    <source>
        <dbReference type="Proteomes" id="UP000569092"/>
    </source>
</evidence>
<keyword evidence="2" id="KW-0813">Transport</keyword>
<organism evidence="8 9">
    <name type="scientific">Tunturiibacter lichenicola</name>
    <dbReference type="NCBI Taxonomy" id="2051959"/>
    <lineage>
        <taxon>Bacteria</taxon>
        <taxon>Pseudomonadati</taxon>
        <taxon>Acidobacteriota</taxon>
        <taxon>Terriglobia</taxon>
        <taxon>Terriglobales</taxon>
        <taxon>Acidobacteriaceae</taxon>
        <taxon>Tunturiibacter</taxon>
    </lineage>
</organism>
<feature type="transmembrane region" description="Helical" evidence="7">
    <location>
        <begin position="367"/>
        <end position="386"/>
    </location>
</feature>
<evidence type="ECO:0000256" key="3">
    <source>
        <dbReference type="ARBA" id="ARBA00022475"/>
    </source>
</evidence>
<feature type="transmembrane region" description="Helical" evidence="7">
    <location>
        <begin position="134"/>
        <end position="155"/>
    </location>
</feature>
<dbReference type="GO" id="GO:0022857">
    <property type="term" value="F:transmembrane transporter activity"/>
    <property type="evidence" value="ECO:0007669"/>
    <property type="project" value="InterPro"/>
</dbReference>
<evidence type="ECO:0000256" key="2">
    <source>
        <dbReference type="ARBA" id="ARBA00022448"/>
    </source>
</evidence>
<keyword evidence="3" id="KW-1003">Cell membrane</keyword>
<dbReference type="InterPro" id="IPR002293">
    <property type="entry name" value="AA/rel_permease1"/>
</dbReference>
<dbReference type="PANTHER" id="PTHR45826:SF2">
    <property type="entry name" value="AMINO ACID TRANSPORTER"/>
    <property type="match status" value="1"/>
</dbReference>
<name>A0A7W8N1J3_9BACT</name>
<dbReference type="Pfam" id="PF13520">
    <property type="entry name" value="AA_permease_2"/>
    <property type="match status" value="1"/>
</dbReference>
<proteinExistence type="predicted"/>
<dbReference type="Proteomes" id="UP000569092">
    <property type="component" value="Unassembled WGS sequence"/>
</dbReference>
<keyword evidence="6 7" id="KW-0472">Membrane</keyword>
<dbReference type="PIRSF" id="PIRSF006060">
    <property type="entry name" value="AA_transporter"/>
    <property type="match status" value="1"/>
</dbReference>
<feature type="transmembrane region" description="Helical" evidence="7">
    <location>
        <begin position="337"/>
        <end position="355"/>
    </location>
</feature>
<evidence type="ECO:0000313" key="8">
    <source>
        <dbReference type="EMBL" id="MBB5342302.1"/>
    </source>
</evidence>
<dbReference type="Gene3D" id="1.20.1740.10">
    <property type="entry name" value="Amino acid/polyamine transporter I"/>
    <property type="match status" value="1"/>
</dbReference>
<reference evidence="8 9" key="1">
    <citation type="submission" date="2020-08" db="EMBL/GenBank/DDBJ databases">
        <title>Genomic Encyclopedia of Type Strains, Phase IV (KMG-V): Genome sequencing to study the core and pangenomes of soil and plant-associated prokaryotes.</title>
        <authorList>
            <person name="Whitman W."/>
        </authorList>
    </citation>
    <scope>NUCLEOTIDE SEQUENCE [LARGE SCALE GENOMIC DNA]</scope>
    <source>
        <strain evidence="8 9">M8US30</strain>
    </source>
</reference>
<evidence type="ECO:0000256" key="5">
    <source>
        <dbReference type="ARBA" id="ARBA00022989"/>
    </source>
</evidence>
<feature type="transmembrane region" description="Helical" evidence="7">
    <location>
        <begin position="20"/>
        <end position="38"/>
    </location>
</feature>
<comment type="caution">
    <text evidence="8">The sequence shown here is derived from an EMBL/GenBank/DDBJ whole genome shotgun (WGS) entry which is preliminary data.</text>
</comment>
<feature type="transmembrane region" description="Helical" evidence="7">
    <location>
        <begin position="247"/>
        <end position="269"/>
    </location>
</feature>
<feature type="transmembrane region" description="Helical" evidence="7">
    <location>
        <begin position="99"/>
        <end position="122"/>
    </location>
</feature>
<dbReference type="GO" id="GO:0005886">
    <property type="term" value="C:plasma membrane"/>
    <property type="evidence" value="ECO:0007669"/>
    <property type="project" value="UniProtKB-SubCell"/>
</dbReference>
<feature type="transmembrane region" description="Helical" evidence="7">
    <location>
        <begin position="289"/>
        <end position="310"/>
    </location>
</feature>
<sequence>MAVGRVGLRRAVAGGGKMRLLPLIAATYFMVSGGPYGLEDVIGMAGYVRALLLLLVIPVVWSLPTSLMVGELAAAIPEEGGYYRWVRRAMGEFWGFQEAWLSLAASVFDMAIYPTIFVLYMGRMEPAWTAGYRGTAWALGVVVVCMAWNLLGARAVGEGSVGLFCVLLSPFVVLTAVGLWKGLMGAHGLAGMGGSGMGGGLVGTGLPRADWAGAVSVTLWNYMGWDNASTVAQEVEEPQRNYPRAMLLATGLVALTYVLPLAAVGLAGIPAARFSTGAWVDAARELAGPWLAVCVVLGGMINGGGMFNALMMSYTRVPYALAEEGMLPEVMERKNRWGVPWVSLAVCSVGWALALRLSFERLISIDLVLYGAALMLEFVALVVLRVKEPELARPFKVPGGVLGAVGMGVGPGGLIAFALWAARGERVAGLPALEFAGIVAAAGPVVYLAARMVRRGRFAS</sequence>
<evidence type="ECO:0000256" key="7">
    <source>
        <dbReference type="SAM" id="Phobius"/>
    </source>
</evidence>
<feature type="transmembrane region" description="Helical" evidence="7">
    <location>
        <begin position="50"/>
        <end position="76"/>
    </location>
</feature>
<protein>
    <submittedName>
        <fullName evidence="8">Amino acid transporter</fullName>
    </submittedName>
</protein>
<accession>A0A7W8N1J3</accession>
<feature type="transmembrane region" description="Helical" evidence="7">
    <location>
        <begin position="161"/>
        <end position="180"/>
    </location>
</feature>
<dbReference type="AlphaFoldDB" id="A0A7W8N1J3"/>
<keyword evidence="5 7" id="KW-1133">Transmembrane helix</keyword>